<name>A0ABN7RM39_OIKDI</name>
<accession>A0ABN7RM39</accession>
<dbReference type="Gene3D" id="2.120.10.80">
    <property type="entry name" value="Kelch-type beta propeller"/>
    <property type="match status" value="1"/>
</dbReference>
<proteinExistence type="predicted"/>
<organism evidence="1 2">
    <name type="scientific">Oikopleura dioica</name>
    <name type="common">Tunicate</name>
    <dbReference type="NCBI Taxonomy" id="34765"/>
    <lineage>
        <taxon>Eukaryota</taxon>
        <taxon>Metazoa</taxon>
        <taxon>Chordata</taxon>
        <taxon>Tunicata</taxon>
        <taxon>Appendicularia</taxon>
        <taxon>Copelata</taxon>
        <taxon>Oikopleuridae</taxon>
        <taxon>Oikopleura</taxon>
    </lineage>
</organism>
<dbReference type="Proteomes" id="UP001158576">
    <property type="component" value="Chromosome PAR"/>
</dbReference>
<keyword evidence="2" id="KW-1185">Reference proteome</keyword>
<sequence length="693" mass="79759">MREAIFFAKQLNRTLSLPPILKKIVLGQSSKRLSMPLDILLDPYLLKNQSGLKFLDWRLLKKTCGGKFDSFFIMHQNFNCRSTRQDLWDKFLRLIDFDLEANPFPKIRKDGECWIENALPIEKRKNYLASNGERVKVDFKTEAKCVLLAYPFENVEFLRMIRSERKDLWDDYQLLNKTINSTQLPNYLKKEVSKSLIEHQRQEFTCIEWRKKFETTDLQKFSEILKKRPFFVKNPDKIEETELEKIFGENLLKENLVERIMEKNYNCTEFVEHDDVLRHLIEHEICSRANDQESPNEKIGSSSDSYLSFAGNETCPDQDLYDECYSLCRFDYLQCRANCDNSLCENECLIEFTESSSSCPCGVYCSDGCSGCKHELCGDEPQTTAEATIITTTAITTTIDPNDPRNMNIFVLGFEYLADSYIFSGNGMTKNSATITPNFNNYAGYCPYAFVQGELYLFGGVRDKHRIMKLQDCSFNELSIRLINGFTSDDGSAIQIENGQKAMVCFSATNWRNCEIFDTSSSVTTHSTRFTHWSGSLGYYRGQPTTVGSYEPSGFQKVETYSFSGWQNLPDHPRNTYRHTLIGLESGAMLMLGGLDETIFTYSLEIWLLDTKTQNDRYWRLIGSLKKFVSFGSALKIGDFIYLVIGYNSANGVYPIERINIVNDIIVDTEVIGGHDFRSFYPVIFETTADFCV</sequence>
<dbReference type="InterPro" id="IPR015915">
    <property type="entry name" value="Kelch-typ_b-propeller"/>
</dbReference>
<reference evidence="1 2" key="1">
    <citation type="submission" date="2021-04" db="EMBL/GenBank/DDBJ databases">
        <authorList>
            <person name="Bliznina A."/>
        </authorList>
    </citation>
    <scope>NUCLEOTIDE SEQUENCE [LARGE SCALE GENOMIC DNA]</scope>
</reference>
<dbReference type="SUPFAM" id="SSF117281">
    <property type="entry name" value="Kelch motif"/>
    <property type="match status" value="1"/>
</dbReference>
<evidence type="ECO:0000313" key="2">
    <source>
        <dbReference type="Proteomes" id="UP001158576"/>
    </source>
</evidence>
<protein>
    <submittedName>
        <fullName evidence="1">Oidioi.mRNA.OKI2018_I69.PAR.g8794.t1.cds</fullName>
    </submittedName>
</protein>
<gene>
    <name evidence="1" type="ORF">OKIOD_LOCUS352</name>
</gene>
<dbReference type="EMBL" id="OU015568">
    <property type="protein sequence ID" value="CAG5077711.1"/>
    <property type="molecule type" value="Genomic_DNA"/>
</dbReference>
<evidence type="ECO:0000313" key="1">
    <source>
        <dbReference type="EMBL" id="CAG5077711.1"/>
    </source>
</evidence>